<dbReference type="Pfam" id="PF00020">
    <property type="entry name" value="TNFR_c6"/>
    <property type="match status" value="2"/>
</dbReference>
<dbReference type="InterPro" id="IPR000488">
    <property type="entry name" value="Death_dom"/>
</dbReference>
<dbReference type="PANTHER" id="PTHR46330">
    <property type="entry name" value="TUMOR NECROSIS FACTOR RECEPTOR SUPERFAMILY MEMBER 10B"/>
    <property type="match status" value="1"/>
</dbReference>
<keyword evidence="6 9" id="KW-1015">Disulfide bond</keyword>
<keyword evidence="4" id="KW-0677">Repeat</keyword>
<protein>
    <submittedName>
        <fullName evidence="15">Tumor necrosis factor receptor superfamily member 10B Death receptor 5 MK</fullName>
    </submittedName>
</protein>
<evidence type="ECO:0000259" key="14">
    <source>
        <dbReference type="PROSITE" id="PS50050"/>
    </source>
</evidence>
<dbReference type="InterPro" id="IPR001368">
    <property type="entry name" value="TNFR/NGFR_Cys_rich_reg"/>
</dbReference>
<gene>
    <name evidence="15" type="ORF">EXN66_Car011879</name>
</gene>
<feature type="region of interest" description="Disordered" evidence="10">
    <location>
        <begin position="216"/>
        <end position="238"/>
    </location>
</feature>
<reference evidence="16" key="2">
    <citation type="submission" date="2019-02" db="EMBL/GenBank/DDBJ databases">
        <title>Opniocepnalus argus Var Kimnra genome.</title>
        <authorList>
            <person name="Zhou C."/>
            <person name="Xiao S."/>
        </authorList>
    </citation>
    <scope>NUCLEOTIDE SEQUENCE [LARGE SCALE GENOMIC DNA]</scope>
</reference>
<keyword evidence="11" id="KW-0812">Transmembrane</keyword>
<keyword evidence="5 11" id="KW-0472">Membrane</keyword>
<evidence type="ECO:0000256" key="7">
    <source>
        <dbReference type="ARBA" id="ARBA00023170"/>
    </source>
</evidence>
<feature type="domain" description="Death" evidence="13">
    <location>
        <begin position="276"/>
        <end position="341"/>
    </location>
</feature>
<dbReference type="InterPro" id="IPR034029">
    <property type="entry name" value="TNFRSF10A/B_death"/>
</dbReference>
<feature type="chain" id="PRO_5026346362" evidence="12">
    <location>
        <begin position="23"/>
        <end position="351"/>
    </location>
</feature>
<evidence type="ECO:0000256" key="4">
    <source>
        <dbReference type="ARBA" id="ARBA00022737"/>
    </source>
</evidence>
<dbReference type="PROSITE" id="PS50050">
    <property type="entry name" value="TNFR_NGFR_2"/>
    <property type="match status" value="2"/>
</dbReference>
<dbReference type="CDD" id="cd08315">
    <property type="entry name" value="Death_TRAILR_DR4_DR5"/>
    <property type="match status" value="1"/>
</dbReference>
<dbReference type="Gene3D" id="1.10.533.10">
    <property type="entry name" value="Death Domain, Fas"/>
    <property type="match status" value="1"/>
</dbReference>
<evidence type="ECO:0000256" key="6">
    <source>
        <dbReference type="ARBA" id="ARBA00023157"/>
    </source>
</evidence>
<feature type="domain" description="TNFR-Cys" evidence="14">
    <location>
        <begin position="119"/>
        <end position="159"/>
    </location>
</feature>
<dbReference type="InterPro" id="IPR011029">
    <property type="entry name" value="DEATH-like_dom_sf"/>
</dbReference>
<proteinExistence type="predicted"/>
<feature type="transmembrane region" description="Helical" evidence="11">
    <location>
        <begin position="173"/>
        <end position="197"/>
    </location>
</feature>
<evidence type="ECO:0000256" key="11">
    <source>
        <dbReference type="SAM" id="Phobius"/>
    </source>
</evidence>
<feature type="disulfide bond" evidence="9">
    <location>
        <begin position="138"/>
        <end position="151"/>
    </location>
</feature>
<evidence type="ECO:0000256" key="10">
    <source>
        <dbReference type="SAM" id="MobiDB-lite"/>
    </source>
</evidence>
<feature type="domain" description="TNFR-Cys" evidence="14">
    <location>
        <begin position="78"/>
        <end position="118"/>
    </location>
</feature>
<feature type="disulfide bond" evidence="9">
    <location>
        <begin position="97"/>
        <end position="110"/>
    </location>
</feature>
<dbReference type="PROSITE" id="PS50017">
    <property type="entry name" value="DEATH_DOMAIN"/>
    <property type="match status" value="1"/>
</dbReference>
<evidence type="ECO:0000256" key="2">
    <source>
        <dbReference type="ARBA" id="ARBA00022703"/>
    </source>
</evidence>
<feature type="disulfide bond" evidence="9">
    <location>
        <begin position="100"/>
        <end position="118"/>
    </location>
</feature>
<dbReference type="GO" id="GO:0043065">
    <property type="term" value="P:positive regulation of apoptotic process"/>
    <property type="evidence" value="ECO:0007669"/>
    <property type="project" value="TreeGrafter"/>
</dbReference>
<keyword evidence="8" id="KW-0325">Glycoprotein</keyword>
<evidence type="ECO:0000256" key="8">
    <source>
        <dbReference type="ARBA" id="ARBA00023180"/>
    </source>
</evidence>
<comment type="subcellular location">
    <subcellularLocation>
        <location evidence="1">Membrane</location>
    </subcellularLocation>
</comment>
<keyword evidence="11" id="KW-1133">Transmembrane helix</keyword>
<organism evidence="15 16">
    <name type="scientific">Channa argus</name>
    <name type="common">Northern snakehead</name>
    <name type="synonym">Ophicephalus argus</name>
    <dbReference type="NCBI Taxonomy" id="215402"/>
    <lineage>
        <taxon>Eukaryota</taxon>
        <taxon>Metazoa</taxon>
        <taxon>Chordata</taxon>
        <taxon>Craniata</taxon>
        <taxon>Vertebrata</taxon>
        <taxon>Euteleostomi</taxon>
        <taxon>Actinopterygii</taxon>
        <taxon>Neopterygii</taxon>
        <taxon>Teleostei</taxon>
        <taxon>Neoteleostei</taxon>
        <taxon>Acanthomorphata</taxon>
        <taxon>Anabantaria</taxon>
        <taxon>Anabantiformes</taxon>
        <taxon>Channoidei</taxon>
        <taxon>Channidae</taxon>
        <taxon>Channa</taxon>
    </lineage>
</organism>
<evidence type="ECO:0000256" key="12">
    <source>
        <dbReference type="SAM" id="SignalP"/>
    </source>
</evidence>
<dbReference type="GO" id="GO:0036462">
    <property type="term" value="P:TRAIL-activated apoptotic signaling pathway"/>
    <property type="evidence" value="ECO:0007669"/>
    <property type="project" value="TreeGrafter"/>
</dbReference>
<dbReference type="SMART" id="SM00208">
    <property type="entry name" value="TNFR"/>
    <property type="match status" value="3"/>
</dbReference>
<feature type="repeat" description="TNFR-Cys" evidence="9">
    <location>
        <begin position="119"/>
        <end position="159"/>
    </location>
</feature>
<name>A0A6G1Q1E7_CHAAH</name>
<feature type="disulfide bond" evidence="9">
    <location>
        <begin position="141"/>
        <end position="159"/>
    </location>
</feature>
<dbReference type="SUPFAM" id="SSF47986">
    <property type="entry name" value="DEATH domain"/>
    <property type="match status" value="1"/>
</dbReference>
<evidence type="ECO:0000259" key="13">
    <source>
        <dbReference type="PROSITE" id="PS50017"/>
    </source>
</evidence>
<feature type="disulfide bond" evidence="9">
    <location>
        <begin position="79"/>
        <end position="94"/>
    </location>
</feature>
<keyword evidence="16" id="KW-1185">Reference proteome</keyword>
<evidence type="ECO:0000256" key="5">
    <source>
        <dbReference type="ARBA" id="ARBA00023136"/>
    </source>
</evidence>
<dbReference type="EMBL" id="CM015722">
    <property type="protein sequence ID" value="KAF3696203.1"/>
    <property type="molecule type" value="Genomic_DNA"/>
</dbReference>
<accession>A0A6G1Q1E7</accession>
<dbReference type="GO" id="GO:0005886">
    <property type="term" value="C:plasma membrane"/>
    <property type="evidence" value="ECO:0007669"/>
    <property type="project" value="TreeGrafter"/>
</dbReference>
<dbReference type="AlphaFoldDB" id="A0A6G1Q1E7"/>
<evidence type="ECO:0000256" key="9">
    <source>
        <dbReference type="PROSITE-ProRule" id="PRU00206"/>
    </source>
</evidence>
<dbReference type="CDD" id="cd10580">
    <property type="entry name" value="TNFRSF10"/>
    <property type="match status" value="1"/>
</dbReference>
<evidence type="ECO:0000256" key="1">
    <source>
        <dbReference type="ARBA" id="ARBA00004370"/>
    </source>
</evidence>
<keyword evidence="3 12" id="KW-0732">Signal</keyword>
<evidence type="ECO:0000313" key="16">
    <source>
        <dbReference type="Proteomes" id="UP000503349"/>
    </source>
</evidence>
<dbReference type="Proteomes" id="UP000503349">
    <property type="component" value="Chromosome 11"/>
</dbReference>
<dbReference type="Gene3D" id="2.10.50.10">
    <property type="entry name" value="Tumor Necrosis Factor Receptor, subunit A, domain 2"/>
    <property type="match status" value="3"/>
</dbReference>
<dbReference type="FunFam" id="2.10.50.10:FF:000004">
    <property type="entry name" value="Tumor necrosis factor receptor superfamily member 6"/>
    <property type="match status" value="1"/>
</dbReference>
<dbReference type="SUPFAM" id="SSF57586">
    <property type="entry name" value="TNF receptor-like"/>
    <property type="match status" value="2"/>
</dbReference>
<dbReference type="PANTHER" id="PTHR46330:SF6">
    <property type="entry name" value="HEMATOPOIETIC DEATH RECEPTOR-RELATED"/>
    <property type="match status" value="1"/>
</dbReference>
<keyword evidence="7 15" id="KW-0675">Receptor</keyword>
<reference evidence="15 16" key="1">
    <citation type="submission" date="2019-02" db="EMBL/GenBank/DDBJ databases">
        <title>Opniocepnalus argus genome.</title>
        <authorList>
            <person name="Zhou C."/>
            <person name="Xiao S."/>
        </authorList>
    </citation>
    <scope>NUCLEOTIDE SEQUENCE [LARGE SCALE GENOMIC DNA]</scope>
    <source>
        <strain evidence="15">OARG1902GOOAL</strain>
        <tissue evidence="15">Muscle</tissue>
    </source>
</reference>
<dbReference type="GO" id="GO:0009986">
    <property type="term" value="C:cell surface"/>
    <property type="evidence" value="ECO:0007669"/>
    <property type="project" value="TreeGrafter"/>
</dbReference>
<sequence length="351" mass="39789">MTNFLLCVVFSVFLLPLKPISAFPPSGLDFGGSRTQRDVHCSADLEYWHNNICCLNCPAGTHVKLACTSLEKKSQCEDCDYGTYTEHANGLPQCFKCTQCRSDQEIVRHCTTTQDAQCQCKPGWFCAPDQACEVCKRCSKCKKDEVIARNCTSTTDTECKEMQHNTGSVSANIVVILPIVLVILLITIVAIVILFLLQRKRCCAADSQNNNPAEVKAGESYINNSSSGERRETQRSSFTSWPLEDERLSKLYPVNGEVSLKKCFEYFEEIDINYHKRFFRHLGINDNVIKSHDHLPYEDRIHELLTIWVEKEGRDASLNDLLKALCDLNQRRTAETVMEIAVRNGHYVCEP</sequence>
<dbReference type="Pfam" id="PF00531">
    <property type="entry name" value="Death"/>
    <property type="match status" value="1"/>
</dbReference>
<dbReference type="InterPro" id="IPR052491">
    <property type="entry name" value="TNFRSF10"/>
</dbReference>
<feature type="disulfide bond" evidence="9">
    <location>
        <begin position="120"/>
        <end position="135"/>
    </location>
</feature>
<evidence type="ECO:0000313" key="15">
    <source>
        <dbReference type="EMBL" id="KAF3696203.1"/>
    </source>
</evidence>
<keyword evidence="2" id="KW-0053">Apoptosis</keyword>
<dbReference type="InterPro" id="IPR034024">
    <property type="entry name" value="TNFRSF10_N"/>
</dbReference>
<evidence type="ECO:0000256" key="3">
    <source>
        <dbReference type="ARBA" id="ARBA00022729"/>
    </source>
</evidence>
<feature type="signal peptide" evidence="12">
    <location>
        <begin position="1"/>
        <end position="22"/>
    </location>
</feature>
<feature type="repeat" description="TNFR-Cys" evidence="9">
    <location>
        <begin position="78"/>
        <end position="118"/>
    </location>
</feature>
<dbReference type="GO" id="GO:0004888">
    <property type="term" value="F:transmembrane signaling receptor activity"/>
    <property type="evidence" value="ECO:0007669"/>
    <property type="project" value="UniProtKB-ARBA"/>
</dbReference>